<reference evidence="2 3" key="1">
    <citation type="submission" date="2016-06" db="EMBL/GenBank/DDBJ databases">
        <title>Discovery of anaerobic lithoheterotrophic haloarchaeon capable of sulfur respiration by hydrogen and formate.</title>
        <authorList>
            <person name="Sorokin D.Y."/>
            <person name="Kublanov I.V."/>
            <person name="Roman P."/>
            <person name="Sinninghe Damste J.S."/>
            <person name="Golyshin P.N."/>
            <person name="Rojo D."/>
            <person name="Ciordia S."/>
            <person name="Mena Md.C."/>
            <person name="Ferrer M."/>
            <person name="Smedile F."/>
            <person name="Messina E."/>
            <person name="La Cono V."/>
            <person name="Yakimov M.M."/>
        </authorList>
    </citation>
    <scope>NUCLEOTIDE SEQUENCE [LARGE SCALE GENOMIC DNA]</scope>
    <source>
        <strain evidence="2 3">HTSR1</strain>
    </source>
</reference>
<evidence type="ECO:0000313" key="3">
    <source>
        <dbReference type="Proteomes" id="UP000185608"/>
    </source>
</evidence>
<feature type="region of interest" description="Disordered" evidence="1">
    <location>
        <begin position="152"/>
        <end position="172"/>
    </location>
</feature>
<dbReference type="AlphaFoldDB" id="A0A1D8S5N9"/>
<proteinExistence type="predicted"/>
<dbReference type="RefSeq" id="WP_070365345.1">
    <property type="nucleotide sequence ID" value="NZ_CP016070.1"/>
</dbReference>
<dbReference type="Pfam" id="PF23382">
    <property type="entry name" value="DUF7097"/>
    <property type="match status" value="1"/>
</dbReference>
<evidence type="ECO:0000256" key="1">
    <source>
        <dbReference type="SAM" id="MobiDB-lite"/>
    </source>
</evidence>
<evidence type="ECO:0000313" key="2">
    <source>
        <dbReference type="EMBL" id="AOW80669.1"/>
    </source>
</evidence>
<organism evidence="2 3">
    <name type="scientific">Halodesulfurarchaeum formicicum</name>
    <dbReference type="NCBI Taxonomy" id="1873524"/>
    <lineage>
        <taxon>Archaea</taxon>
        <taxon>Methanobacteriati</taxon>
        <taxon>Methanobacteriota</taxon>
        <taxon>Stenosarchaea group</taxon>
        <taxon>Halobacteria</taxon>
        <taxon>Halobacteriales</taxon>
        <taxon>Halobacteriaceae</taxon>
        <taxon>Halodesulfurarchaeum</taxon>
    </lineage>
</organism>
<protein>
    <submittedName>
        <fullName evidence="2">Uncharacterized protein</fullName>
    </submittedName>
</protein>
<dbReference type="PATRIC" id="fig|1855411.3.peg.1497"/>
<dbReference type="KEGG" id="halh:HTSR_1493"/>
<dbReference type="InterPro" id="IPR055523">
    <property type="entry name" value="DUF7097"/>
</dbReference>
<accession>A0A1D8S5N9</accession>
<dbReference type="GeneID" id="29829485"/>
<dbReference type="EMBL" id="CP016070">
    <property type="protein sequence ID" value="AOW80669.1"/>
    <property type="molecule type" value="Genomic_DNA"/>
</dbReference>
<name>A0A1D8S5N9_9EURY</name>
<sequence>MKRTPTGTSVGVDDPYAHAGPCDHVTSEGRCRFPLDHPGADPTFADRRRAADFECLVGAAERDWQDCPHYRDTSTAEKCARCGLEERRQAHEDSRPLLEAHHLVYPDEKAVSHEITVTLCRWCHAAVHDSWGRIDDDVNPAAEALAAAEARRSEELSELSFESAADRFDREP</sequence>
<gene>
    <name evidence="2" type="ORF">HTSR_1493</name>
</gene>
<dbReference type="STRING" id="1873524.HSR6_1564"/>
<dbReference type="Proteomes" id="UP000185608">
    <property type="component" value="Chromosome"/>
</dbReference>